<dbReference type="Proteomes" id="UP001218579">
    <property type="component" value="Unassembled WGS sequence"/>
</dbReference>
<dbReference type="NCBIfam" id="NF003645">
    <property type="entry name" value="PRK05286.1-2"/>
    <property type="match status" value="1"/>
</dbReference>
<dbReference type="InterPro" id="IPR005720">
    <property type="entry name" value="Dihydroorotate_DH_cat"/>
</dbReference>
<dbReference type="InterPro" id="IPR050074">
    <property type="entry name" value="DHO_dehydrogenase"/>
</dbReference>
<name>A0ABT5HN33_9CAUL</name>
<comment type="subcellular location">
    <subcellularLocation>
        <location evidence="3">Membrane</location>
    </subcellularLocation>
</comment>
<keyword evidence="8" id="KW-0285">Flavoprotein</keyword>
<dbReference type="InterPro" id="IPR005719">
    <property type="entry name" value="Dihydroorotate_DH_2"/>
</dbReference>
<dbReference type="RefSeq" id="WP_272745981.1">
    <property type="nucleotide sequence ID" value="NZ_JAQQKV010000004.1"/>
</dbReference>
<dbReference type="CDD" id="cd04738">
    <property type="entry name" value="DHOD_2_like"/>
    <property type="match status" value="1"/>
</dbReference>
<evidence type="ECO:0000256" key="14">
    <source>
        <dbReference type="NCBIfam" id="TIGR01036"/>
    </source>
</evidence>
<proteinExistence type="inferred from homology"/>
<protein>
    <recommendedName>
        <fullName evidence="7 14">Dihydroorotate dehydrogenase (quinone)</fullName>
        <ecNumber evidence="6 14">1.3.5.2</ecNumber>
    </recommendedName>
</protein>
<dbReference type="EMBL" id="JAQQKV010000004">
    <property type="protein sequence ID" value="MDC7677661.1"/>
    <property type="molecule type" value="Genomic_DNA"/>
</dbReference>
<dbReference type="GO" id="GO:0106430">
    <property type="term" value="F:dihydroorotate dehydrogenase (quinone) activity"/>
    <property type="evidence" value="ECO:0007669"/>
    <property type="project" value="UniProtKB-EC"/>
</dbReference>
<comment type="pathway">
    <text evidence="4">Pyrimidine metabolism; UMP biosynthesis via de novo pathway; orotate from (S)-dihydroorotate (quinone route): step 1/1.</text>
</comment>
<feature type="domain" description="Dihydroorotate dehydrogenase catalytic" evidence="15">
    <location>
        <begin position="57"/>
        <end position="346"/>
    </location>
</feature>
<evidence type="ECO:0000256" key="5">
    <source>
        <dbReference type="ARBA" id="ARBA00005359"/>
    </source>
</evidence>
<comment type="cofactor">
    <cofactor evidence="1">
        <name>FMN</name>
        <dbReference type="ChEBI" id="CHEBI:58210"/>
    </cofactor>
</comment>
<dbReference type="Gene3D" id="3.20.20.70">
    <property type="entry name" value="Aldolase class I"/>
    <property type="match status" value="1"/>
</dbReference>
<organism evidence="16 17">
    <name type="scientific">Asticcacaulis machinosus</name>
    <dbReference type="NCBI Taxonomy" id="2984211"/>
    <lineage>
        <taxon>Bacteria</taxon>
        <taxon>Pseudomonadati</taxon>
        <taxon>Pseudomonadota</taxon>
        <taxon>Alphaproteobacteria</taxon>
        <taxon>Caulobacterales</taxon>
        <taxon>Caulobacteraceae</taxon>
        <taxon>Asticcacaulis</taxon>
    </lineage>
</organism>
<dbReference type="InterPro" id="IPR001295">
    <property type="entry name" value="Dihydroorotate_DH_CS"/>
</dbReference>
<evidence type="ECO:0000256" key="1">
    <source>
        <dbReference type="ARBA" id="ARBA00001917"/>
    </source>
</evidence>
<dbReference type="PANTHER" id="PTHR48109">
    <property type="entry name" value="DIHYDROOROTATE DEHYDROGENASE (QUINONE), MITOCHONDRIAL-RELATED"/>
    <property type="match status" value="1"/>
</dbReference>
<evidence type="ECO:0000256" key="12">
    <source>
        <dbReference type="ARBA" id="ARBA00023136"/>
    </source>
</evidence>
<comment type="catalytic activity">
    <reaction evidence="13">
        <text>(S)-dihydroorotate + a quinone = orotate + a quinol</text>
        <dbReference type="Rhea" id="RHEA:30187"/>
        <dbReference type="ChEBI" id="CHEBI:24646"/>
        <dbReference type="ChEBI" id="CHEBI:30839"/>
        <dbReference type="ChEBI" id="CHEBI:30864"/>
        <dbReference type="ChEBI" id="CHEBI:132124"/>
        <dbReference type="EC" id="1.3.5.2"/>
    </reaction>
</comment>
<evidence type="ECO:0000313" key="16">
    <source>
        <dbReference type="EMBL" id="MDC7677661.1"/>
    </source>
</evidence>
<keyword evidence="11 16" id="KW-0560">Oxidoreductase</keyword>
<accession>A0ABT5HN33</accession>
<evidence type="ECO:0000256" key="3">
    <source>
        <dbReference type="ARBA" id="ARBA00004370"/>
    </source>
</evidence>
<evidence type="ECO:0000313" key="17">
    <source>
        <dbReference type="Proteomes" id="UP001218579"/>
    </source>
</evidence>
<sequence length="363" mass="38589">MDFFKPVVRALHGLDGEDAHIATLHLLKLGSLTGIGPSSDYNPPELSVTIPYEGGALKLGNCVGLAAGFDKNADVPLAMIRAGFGFVECGTVTPLPQAGNPRPRLFRLKEDEAVINRMGFNNKGLEVFSGHLSRYAGRPNHAVIGANIGANKDAADRMADYVTGLKTLWGLSSYFTVNISSPNTPGLRALQGRGHLDELLARISEARHDLKSVTGNNYPVFLKIAPDLDEAEIVDTVESTIDHKLDGLIISNTTLERPDTLKSVHAAESGGLSGEPLFDLSTKALRVAYNASGGKLLLIGAGGINSGERAYAKIRAGASLVQLYSALVYEGPGLIDLIKRDLVKRLKADGFTHILQAVGSAKT</sequence>
<gene>
    <name evidence="16" type="ORF">PQU98_16070</name>
</gene>
<dbReference type="NCBIfam" id="NF003652">
    <property type="entry name" value="PRK05286.2-5"/>
    <property type="match status" value="1"/>
</dbReference>
<reference evidence="16 17" key="1">
    <citation type="submission" date="2023-01" db="EMBL/GenBank/DDBJ databases">
        <title>Novel species of the genus Asticcacaulis isolated from rivers.</title>
        <authorList>
            <person name="Lu H."/>
        </authorList>
    </citation>
    <scope>NUCLEOTIDE SEQUENCE [LARGE SCALE GENOMIC DNA]</scope>
    <source>
        <strain evidence="16 17">LKC15W</strain>
    </source>
</reference>
<keyword evidence="17" id="KW-1185">Reference proteome</keyword>
<keyword evidence="10" id="KW-0665">Pyrimidine biosynthesis</keyword>
<keyword evidence="9" id="KW-0288">FMN</keyword>
<evidence type="ECO:0000256" key="6">
    <source>
        <dbReference type="ARBA" id="ARBA00012791"/>
    </source>
</evidence>
<keyword evidence="12" id="KW-0472">Membrane</keyword>
<evidence type="ECO:0000256" key="11">
    <source>
        <dbReference type="ARBA" id="ARBA00023002"/>
    </source>
</evidence>
<dbReference type="PROSITE" id="PS00911">
    <property type="entry name" value="DHODEHASE_1"/>
    <property type="match status" value="1"/>
</dbReference>
<evidence type="ECO:0000256" key="8">
    <source>
        <dbReference type="ARBA" id="ARBA00022630"/>
    </source>
</evidence>
<evidence type="ECO:0000256" key="7">
    <source>
        <dbReference type="ARBA" id="ARBA00018366"/>
    </source>
</evidence>
<evidence type="ECO:0000256" key="13">
    <source>
        <dbReference type="ARBA" id="ARBA00048639"/>
    </source>
</evidence>
<dbReference type="PROSITE" id="PS00912">
    <property type="entry name" value="DHODEHASE_2"/>
    <property type="match status" value="1"/>
</dbReference>
<comment type="caution">
    <text evidence="16">The sequence shown here is derived from an EMBL/GenBank/DDBJ whole genome shotgun (WGS) entry which is preliminary data.</text>
</comment>
<dbReference type="SUPFAM" id="SSF51395">
    <property type="entry name" value="FMN-linked oxidoreductases"/>
    <property type="match status" value="1"/>
</dbReference>
<evidence type="ECO:0000256" key="9">
    <source>
        <dbReference type="ARBA" id="ARBA00022643"/>
    </source>
</evidence>
<evidence type="ECO:0000256" key="4">
    <source>
        <dbReference type="ARBA" id="ARBA00005161"/>
    </source>
</evidence>
<dbReference type="PANTHER" id="PTHR48109:SF4">
    <property type="entry name" value="DIHYDROOROTATE DEHYDROGENASE (QUINONE), MITOCHONDRIAL"/>
    <property type="match status" value="1"/>
</dbReference>
<comment type="function">
    <text evidence="2">Catalyzes the conversion of dihydroorotate to orotate with quinone as electron acceptor.</text>
</comment>
<evidence type="ECO:0000256" key="10">
    <source>
        <dbReference type="ARBA" id="ARBA00022975"/>
    </source>
</evidence>
<comment type="similarity">
    <text evidence="5">Belongs to the dihydroorotate dehydrogenase family. Type 2 subfamily.</text>
</comment>
<dbReference type="InterPro" id="IPR013785">
    <property type="entry name" value="Aldolase_TIM"/>
</dbReference>
<dbReference type="NCBIfam" id="TIGR01036">
    <property type="entry name" value="pyrD_sub2"/>
    <property type="match status" value="1"/>
</dbReference>
<evidence type="ECO:0000256" key="2">
    <source>
        <dbReference type="ARBA" id="ARBA00003125"/>
    </source>
</evidence>
<dbReference type="EC" id="1.3.5.2" evidence="6 14"/>
<dbReference type="Pfam" id="PF01180">
    <property type="entry name" value="DHO_dh"/>
    <property type="match status" value="1"/>
</dbReference>
<evidence type="ECO:0000259" key="15">
    <source>
        <dbReference type="Pfam" id="PF01180"/>
    </source>
</evidence>